<evidence type="ECO:0000313" key="1">
    <source>
        <dbReference type="EMBL" id="PHM65152.1"/>
    </source>
</evidence>
<dbReference type="RefSeq" id="WP_099109927.1">
    <property type="nucleotide sequence ID" value="NZ_CAWNRH010000092.1"/>
</dbReference>
<protein>
    <recommendedName>
        <fullName evidence="3">DUF4089 domain-containing protein</fullName>
    </recommendedName>
</protein>
<evidence type="ECO:0008006" key="3">
    <source>
        <dbReference type="Google" id="ProtNLM"/>
    </source>
</evidence>
<evidence type="ECO:0000313" key="2">
    <source>
        <dbReference type="Proteomes" id="UP000222366"/>
    </source>
</evidence>
<dbReference type="EMBL" id="NJAJ01000019">
    <property type="protein sequence ID" value="PHM65152.1"/>
    <property type="molecule type" value="Genomic_DNA"/>
</dbReference>
<name>A0A2D0KP03_9GAMM</name>
<reference evidence="1 2" key="1">
    <citation type="journal article" date="2017" name="Nat. Microbiol.">
        <title>Natural product diversity associated with the nematode symbionts Photorhabdus and Xenorhabdus.</title>
        <authorList>
            <person name="Tobias N.J."/>
            <person name="Wolff H."/>
            <person name="Djahanschiri B."/>
            <person name="Grundmann F."/>
            <person name="Kronenwerth M."/>
            <person name="Shi Y.M."/>
            <person name="Simonyi S."/>
            <person name="Grun P."/>
            <person name="Shapiro-Ilan D."/>
            <person name="Pidot S.J."/>
            <person name="Stinear T.P."/>
            <person name="Ebersberger I."/>
            <person name="Bode H.B."/>
        </authorList>
    </citation>
    <scope>NUCLEOTIDE SEQUENCE [LARGE SCALE GENOMIC DNA]</scope>
    <source>
        <strain evidence="1 2">DSM 17904</strain>
    </source>
</reference>
<dbReference type="AlphaFoldDB" id="A0A2D0KP03"/>
<keyword evidence="2" id="KW-1185">Reference proteome</keyword>
<accession>A0A2D0KP03</accession>
<dbReference type="Proteomes" id="UP000222366">
    <property type="component" value="Unassembled WGS sequence"/>
</dbReference>
<gene>
    <name evidence="1" type="ORF">Xsto_02300</name>
</gene>
<sequence>MNITVPDPLSAEETQLLAASVGLILDAERAQYIAGALHHIRTAIARLDELPMDDADLPALAFNAGGERKI</sequence>
<organism evidence="1 2">
    <name type="scientific">Xenorhabdus stockiae</name>
    <dbReference type="NCBI Taxonomy" id="351614"/>
    <lineage>
        <taxon>Bacteria</taxon>
        <taxon>Pseudomonadati</taxon>
        <taxon>Pseudomonadota</taxon>
        <taxon>Gammaproteobacteria</taxon>
        <taxon>Enterobacterales</taxon>
        <taxon>Morganellaceae</taxon>
        <taxon>Xenorhabdus</taxon>
    </lineage>
</organism>
<proteinExistence type="predicted"/>
<comment type="caution">
    <text evidence="1">The sequence shown here is derived from an EMBL/GenBank/DDBJ whole genome shotgun (WGS) entry which is preliminary data.</text>
</comment>